<evidence type="ECO:0000313" key="12">
    <source>
        <dbReference type="Proteomes" id="UP000472270"/>
    </source>
</evidence>
<evidence type="ECO:0000256" key="9">
    <source>
        <dbReference type="ARBA" id="ARBA00047597"/>
    </source>
</evidence>
<evidence type="ECO:0000256" key="3">
    <source>
        <dbReference type="ARBA" id="ARBA00022679"/>
    </source>
</evidence>
<evidence type="ECO:0000256" key="6">
    <source>
        <dbReference type="ARBA" id="ARBA00022857"/>
    </source>
</evidence>
<proteinExistence type="inferred from homology"/>
<dbReference type="AlphaFoldDB" id="A0A673JKL2"/>
<dbReference type="GO" id="GO:0003950">
    <property type="term" value="F:NAD+ poly-ADP-ribosyltransferase activity"/>
    <property type="evidence" value="ECO:0007669"/>
    <property type="project" value="TreeGrafter"/>
</dbReference>
<organism evidence="11 12">
    <name type="scientific">Sinocyclocheilus rhinocerous</name>
    <dbReference type="NCBI Taxonomy" id="307959"/>
    <lineage>
        <taxon>Eukaryota</taxon>
        <taxon>Metazoa</taxon>
        <taxon>Chordata</taxon>
        <taxon>Craniata</taxon>
        <taxon>Vertebrata</taxon>
        <taxon>Euteleostomi</taxon>
        <taxon>Actinopterygii</taxon>
        <taxon>Neopterygii</taxon>
        <taxon>Teleostei</taxon>
        <taxon>Ostariophysi</taxon>
        <taxon>Cypriniformes</taxon>
        <taxon>Cyprinidae</taxon>
        <taxon>Cyprininae</taxon>
        <taxon>Sinocyclocheilus</taxon>
    </lineage>
</organism>
<reference evidence="11" key="1">
    <citation type="submission" date="2025-08" db="UniProtKB">
        <authorList>
            <consortium name="Ensembl"/>
        </authorList>
    </citation>
    <scope>IDENTIFICATION</scope>
</reference>
<dbReference type="InterPro" id="IPR050999">
    <property type="entry name" value="ADP-ribosyltransferase_ARG"/>
</dbReference>
<dbReference type="PANTHER" id="PTHR10339:SF27">
    <property type="entry name" value="NAD(P)(+)--ARGININE ADP-RIBOSYLTRANSFERASE"/>
    <property type="match status" value="1"/>
</dbReference>
<dbReference type="PRINTS" id="PR00970">
    <property type="entry name" value="RIBTRNSFRASE"/>
</dbReference>
<keyword evidence="5" id="KW-0732">Signal</keyword>
<keyword evidence="7 10" id="KW-0520">NAD</keyword>
<protein>
    <recommendedName>
        <fullName evidence="10">NAD(P)(+)--arginine ADP-ribosyltransferase</fullName>
        <ecNumber evidence="10">2.4.2.31</ecNumber>
    </recommendedName>
    <alternativeName>
        <fullName evidence="10">Mono(ADP-ribosyl)transferase</fullName>
    </alternativeName>
</protein>
<evidence type="ECO:0000256" key="7">
    <source>
        <dbReference type="ARBA" id="ARBA00023027"/>
    </source>
</evidence>
<keyword evidence="12" id="KW-1185">Reference proteome</keyword>
<comment type="similarity">
    <text evidence="1 10">Belongs to the Arg-specific ADP-ribosyltransferase family.</text>
</comment>
<sequence length="271" mass="31239">MSQRYKKATLTSSSQSESLKSHRHLAVSISAAVEGQPFPLNMATNSVDDQYEGCRENMANQVEKEYLIKERKNSEFNLAWRKGETRFKKPEDKLTKNHLIAIYVYTDSQVFKDFNNDARSGKQNYKDKLYKWYSLHFLLTDAIQILKQQNKCIKTYRGTKVKFNEDVKNHEVRFGSFASSSLNNERAKFFGTVSCFEIHTCEGADVTKYSKLKREQEVLIPPYEKFKVIDVKTKGQEGAWCDTVFTLESTGRKSDLNCALSKSTKSIRAQN</sequence>
<dbReference type="PANTHER" id="PTHR10339">
    <property type="entry name" value="ADP-RIBOSYLTRANSFERASE"/>
    <property type="match status" value="1"/>
</dbReference>
<keyword evidence="3 10" id="KW-0808">Transferase</keyword>
<dbReference type="FunFam" id="3.90.176.10:FF:000001">
    <property type="entry name" value="NAD(P)(+)--arginine ADP-ribosyltransferase"/>
    <property type="match status" value="1"/>
</dbReference>
<dbReference type="Ensembl" id="ENSSRHT00000052169.1">
    <property type="protein sequence ID" value="ENSSRHP00000050737.1"/>
    <property type="gene ID" value="ENSSRHG00000025559.1"/>
</dbReference>
<dbReference type="EC" id="2.4.2.31" evidence="10"/>
<evidence type="ECO:0000256" key="4">
    <source>
        <dbReference type="ARBA" id="ARBA00022695"/>
    </source>
</evidence>
<dbReference type="Pfam" id="PF01129">
    <property type="entry name" value="ART"/>
    <property type="match status" value="1"/>
</dbReference>
<accession>A0A673JKL2</accession>
<evidence type="ECO:0000256" key="8">
    <source>
        <dbReference type="ARBA" id="ARBA00023157"/>
    </source>
</evidence>
<keyword evidence="4" id="KW-0548">Nucleotidyltransferase</keyword>
<reference evidence="11" key="2">
    <citation type="submission" date="2025-09" db="UniProtKB">
        <authorList>
            <consortium name="Ensembl"/>
        </authorList>
    </citation>
    <scope>IDENTIFICATION</scope>
</reference>
<name>A0A673JKL2_9TELE</name>
<keyword evidence="6 10" id="KW-0521">NADP</keyword>
<evidence type="ECO:0000256" key="10">
    <source>
        <dbReference type="RuleBase" id="RU361228"/>
    </source>
</evidence>
<evidence type="ECO:0000313" key="11">
    <source>
        <dbReference type="Ensembl" id="ENSSRHP00000050737.1"/>
    </source>
</evidence>
<evidence type="ECO:0000256" key="5">
    <source>
        <dbReference type="ARBA" id="ARBA00022729"/>
    </source>
</evidence>
<dbReference type="GO" id="GO:0106274">
    <property type="term" value="F:NAD+-protein-arginine ADP-ribosyltransferase activity"/>
    <property type="evidence" value="ECO:0007669"/>
    <property type="project" value="UniProtKB-EC"/>
</dbReference>
<dbReference type="PROSITE" id="PS51996">
    <property type="entry name" value="TR_MART"/>
    <property type="match status" value="1"/>
</dbReference>
<dbReference type="GO" id="GO:0016779">
    <property type="term" value="F:nucleotidyltransferase activity"/>
    <property type="evidence" value="ECO:0007669"/>
    <property type="project" value="UniProtKB-KW"/>
</dbReference>
<dbReference type="SUPFAM" id="SSF56399">
    <property type="entry name" value="ADP-ribosylation"/>
    <property type="match status" value="1"/>
</dbReference>
<dbReference type="Gene3D" id="3.90.176.10">
    <property type="entry name" value="Toxin ADP-ribosyltransferase, Chain A, domain 1"/>
    <property type="match status" value="1"/>
</dbReference>
<keyword evidence="2 10" id="KW-0328">Glycosyltransferase</keyword>
<comment type="catalytic activity">
    <reaction evidence="9 10">
        <text>L-arginyl-[protein] + NAD(+) = N(omega)-(ADP-D-ribosyl)-L-arginyl-[protein] + nicotinamide + H(+)</text>
        <dbReference type="Rhea" id="RHEA:19149"/>
        <dbReference type="Rhea" id="RHEA-COMP:10532"/>
        <dbReference type="Rhea" id="RHEA-COMP:15087"/>
        <dbReference type="ChEBI" id="CHEBI:15378"/>
        <dbReference type="ChEBI" id="CHEBI:17154"/>
        <dbReference type="ChEBI" id="CHEBI:29965"/>
        <dbReference type="ChEBI" id="CHEBI:57540"/>
        <dbReference type="ChEBI" id="CHEBI:142554"/>
        <dbReference type="EC" id="2.4.2.31"/>
    </reaction>
</comment>
<evidence type="ECO:0000256" key="2">
    <source>
        <dbReference type="ARBA" id="ARBA00022676"/>
    </source>
</evidence>
<dbReference type="Proteomes" id="UP000472270">
    <property type="component" value="Unassembled WGS sequence"/>
</dbReference>
<dbReference type="InterPro" id="IPR000768">
    <property type="entry name" value="ART"/>
</dbReference>
<keyword evidence="8" id="KW-1015">Disulfide bond</keyword>
<evidence type="ECO:0000256" key="1">
    <source>
        <dbReference type="ARBA" id="ARBA00009558"/>
    </source>
</evidence>